<evidence type="ECO:0000256" key="1">
    <source>
        <dbReference type="SAM" id="MobiDB-lite"/>
    </source>
</evidence>
<feature type="transmembrane region" description="Helical" evidence="2">
    <location>
        <begin position="6"/>
        <end position="25"/>
    </location>
</feature>
<feature type="compositionally biased region" description="Low complexity" evidence="1">
    <location>
        <begin position="485"/>
        <end position="507"/>
    </location>
</feature>
<accession>A0A6C0E8A7</accession>
<keyword evidence="2" id="KW-1133">Transmembrane helix</keyword>
<dbReference type="AlphaFoldDB" id="A0A6C0E8A7"/>
<reference evidence="3" key="1">
    <citation type="journal article" date="2020" name="Nature">
        <title>Giant virus diversity and host interactions through global metagenomics.</title>
        <authorList>
            <person name="Schulz F."/>
            <person name="Roux S."/>
            <person name="Paez-Espino D."/>
            <person name="Jungbluth S."/>
            <person name="Walsh D.A."/>
            <person name="Denef V.J."/>
            <person name="McMahon K.D."/>
            <person name="Konstantinidis K.T."/>
            <person name="Eloe-Fadrosh E.A."/>
            <person name="Kyrpides N.C."/>
            <person name="Woyke T."/>
        </authorList>
    </citation>
    <scope>NUCLEOTIDE SEQUENCE</scope>
    <source>
        <strain evidence="3">GVMAG-M-3300023179-150</strain>
    </source>
</reference>
<evidence type="ECO:0000256" key="2">
    <source>
        <dbReference type="SAM" id="Phobius"/>
    </source>
</evidence>
<organism evidence="3">
    <name type="scientific">viral metagenome</name>
    <dbReference type="NCBI Taxonomy" id="1070528"/>
    <lineage>
        <taxon>unclassified sequences</taxon>
        <taxon>metagenomes</taxon>
        <taxon>organismal metagenomes</taxon>
    </lineage>
</organism>
<sequence length="761" mass="84808">MKKTLLFIGILVVTVIIISLIYFFTKKEYFTDGSIMFTDTDTNLINEFKNSSEALSMKEKFNDVFQIYYTLSQTLYELYKNDTNMINAFKDPNKYWQENYLVSSESEKIVNEIKNVVGIDLYSDLYKDKLIYIYIVMSISIGRITIPNNIIKTPANLSNNYILPDNYTVDAYNMMNVPCNKRISDEEKIEPTQACCFCYEGNNKCEGNSFMVDNKCCYCSSYYSNNCTTESSTFKKLDVSYKCKDKPYLYDQCNNYNSKLKVNGNTKTCHTYCDWNQFYNNDECYNGVNTYELLRLNNYTLFLDDTTNATEMFSGYNILNIFLSFARLIYKLHYIKYLNAKSNTSTNYNEIIQKYPVIPPPIPPNKPIPNQLIINSENSGGNVSSMQYESIISYHYGNAFEKLKYLQNQLNNEYKMNMEIKSFINNSPMQQQQLDKSTITNDYSTIIPPKDIISNTTNNKDTIKMNTNDSTTLSSVFTNATTPTSVSSIVTSGSTPTPTSVSSMITSAPTPTSVSSIVASGSTPTPTSVSSMITSAPTPTSVSSMLSSYSSMITSAPTPTSASRTVTSGTTPTPTSISSMITSAPTPTSVSSMLSSYSSMFNSMPEPTPTPTSTSNVSSIFTSAPTPTSTSNVSSMLSSYSSMFNSMPEPTPTPTSTSSVVNGVVTSAPTPASVVGRVNEYPTYAVANSGEENNKYVKGKMHQGWCTSNCQCNKKIMETSMLSDKTNNNSGFTSFFKNGPKNYFGPTIYIEDMENTNLYRN</sequence>
<proteinExistence type="predicted"/>
<feature type="compositionally biased region" description="Low complexity" evidence="1">
    <location>
        <begin position="520"/>
        <end position="619"/>
    </location>
</feature>
<dbReference type="EMBL" id="MN739752">
    <property type="protein sequence ID" value="QHT24972.1"/>
    <property type="molecule type" value="Genomic_DNA"/>
</dbReference>
<feature type="compositionally biased region" description="Polar residues" evidence="1">
    <location>
        <begin position="508"/>
        <end position="519"/>
    </location>
</feature>
<protein>
    <submittedName>
        <fullName evidence="3">Uncharacterized protein</fullName>
    </submittedName>
</protein>
<name>A0A6C0E8A7_9ZZZZ</name>
<keyword evidence="2" id="KW-0812">Transmembrane</keyword>
<keyword evidence="2" id="KW-0472">Membrane</keyword>
<feature type="region of interest" description="Disordered" evidence="1">
    <location>
        <begin position="485"/>
        <end position="631"/>
    </location>
</feature>
<evidence type="ECO:0000313" key="3">
    <source>
        <dbReference type="EMBL" id="QHT24972.1"/>
    </source>
</evidence>